<dbReference type="Pfam" id="PF12796">
    <property type="entry name" value="Ank_2"/>
    <property type="match status" value="2"/>
</dbReference>
<keyword evidence="1" id="KW-0677">Repeat</keyword>
<organism evidence="4">
    <name type="scientific">Hydatigena taeniaeformis</name>
    <name type="common">Feline tapeworm</name>
    <name type="synonym">Taenia taeniaeformis</name>
    <dbReference type="NCBI Taxonomy" id="6205"/>
    <lineage>
        <taxon>Eukaryota</taxon>
        <taxon>Metazoa</taxon>
        <taxon>Spiralia</taxon>
        <taxon>Lophotrochozoa</taxon>
        <taxon>Platyhelminthes</taxon>
        <taxon>Cestoda</taxon>
        <taxon>Eucestoda</taxon>
        <taxon>Cyclophyllidea</taxon>
        <taxon>Taeniidae</taxon>
        <taxon>Hydatigera</taxon>
    </lineage>
</organism>
<feature type="repeat" description="ANK" evidence="3">
    <location>
        <begin position="220"/>
        <end position="252"/>
    </location>
</feature>
<feature type="repeat" description="ANK" evidence="3">
    <location>
        <begin position="87"/>
        <end position="119"/>
    </location>
</feature>
<reference evidence="4" key="1">
    <citation type="submission" date="2017-02" db="UniProtKB">
        <authorList>
            <consortium name="WormBaseParasite"/>
        </authorList>
    </citation>
    <scope>IDENTIFICATION</scope>
</reference>
<evidence type="ECO:0000313" key="4">
    <source>
        <dbReference type="WBParaSite" id="TTAC_0000492601-mRNA-1"/>
    </source>
</evidence>
<dbReference type="WBParaSite" id="TTAC_0000492601-mRNA-1">
    <property type="protein sequence ID" value="TTAC_0000492601-mRNA-1"/>
    <property type="gene ID" value="TTAC_0000492601"/>
</dbReference>
<dbReference type="STRING" id="6205.A0A0R3WVY6"/>
<dbReference type="InterPro" id="IPR002110">
    <property type="entry name" value="Ankyrin_rpt"/>
</dbReference>
<dbReference type="GO" id="GO:0005737">
    <property type="term" value="C:cytoplasm"/>
    <property type="evidence" value="ECO:0007669"/>
    <property type="project" value="TreeGrafter"/>
</dbReference>
<dbReference type="Gene3D" id="1.25.40.20">
    <property type="entry name" value="Ankyrin repeat-containing domain"/>
    <property type="match status" value="2"/>
</dbReference>
<accession>A0A0R3WVY6</accession>
<dbReference type="PANTHER" id="PTHR23206:SF7">
    <property type="entry name" value="PROTEIN KINASE DOMAIN-CONTAINING PROTEIN"/>
    <property type="match status" value="1"/>
</dbReference>
<protein>
    <submittedName>
        <fullName evidence="4">ANK_REP_REGION domain-containing protein</fullName>
    </submittedName>
</protein>
<evidence type="ECO:0000256" key="2">
    <source>
        <dbReference type="ARBA" id="ARBA00023043"/>
    </source>
</evidence>
<evidence type="ECO:0000256" key="1">
    <source>
        <dbReference type="ARBA" id="ARBA00022737"/>
    </source>
</evidence>
<dbReference type="PANTHER" id="PTHR23206">
    <property type="entry name" value="MASK PROTEIN"/>
    <property type="match status" value="1"/>
</dbReference>
<feature type="repeat" description="ANK" evidence="3">
    <location>
        <begin position="190"/>
        <end position="219"/>
    </location>
</feature>
<dbReference type="GO" id="GO:0045087">
    <property type="term" value="P:innate immune response"/>
    <property type="evidence" value="ECO:0007669"/>
    <property type="project" value="TreeGrafter"/>
</dbReference>
<dbReference type="SMART" id="SM00248">
    <property type="entry name" value="ANK"/>
    <property type="match status" value="7"/>
</dbReference>
<sequence>LLLQAFFPTLQIDLNQVVNRDGDSLLLQAAMHGSDRSLRIILIYGGAVNSADRYGNTALHWAAVTGNMNCVHYLLDYGIDLDTFNCTNVTPLMLALSFGHIEVANHLLYHGASTTPELNNYDESALTFALNTNNNAIVELILAAEVPPEHRIRELYVSLGQAAFSGCMATVQLLLSHGAPVDFSNALIESPLHAAIRGDNEEIVEFLLSKGANINALNPDGYTPLMEATRRRNVNAVYALINAGADIMALNDANGKTAYTLAEEGKYFEISDMLLEALNCRYL</sequence>
<proteinExistence type="predicted"/>
<dbReference type="PROSITE" id="PS50088">
    <property type="entry name" value="ANK_REPEAT"/>
    <property type="match status" value="4"/>
</dbReference>
<name>A0A0R3WVY6_HYDTA</name>
<dbReference type="PROSITE" id="PS50297">
    <property type="entry name" value="ANK_REP_REGION"/>
    <property type="match status" value="4"/>
</dbReference>
<dbReference type="PRINTS" id="PR01415">
    <property type="entry name" value="ANKYRIN"/>
</dbReference>
<dbReference type="InterPro" id="IPR036770">
    <property type="entry name" value="Ankyrin_rpt-contain_sf"/>
</dbReference>
<feature type="repeat" description="ANK" evidence="3">
    <location>
        <begin position="54"/>
        <end position="86"/>
    </location>
</feature>
<evidence type="ECO:0000256" key="3">
    <source>
        <dbReference type="PROSITE-ProRule" id="PRU00023"/>
    </source>
</evidence>
<dbReference type="AlphaFoldDB" id="A0A0R3WVY6"/>
<dbReference type="SUPFAM" id="SSF48403">
    <property type="entry name" value="Ankyrin repeat"/>
    <property type="match status" value="1"/>
</dbReference>
<keyword evidence="2 3" id="KW-0040">ANK repeat</keyword>
<dbReference type="InterPro" id="IPR051631">
    <property type="entry name" value="Ankyrin-KH/SAM_domain"/>
</dbReference>